<dbReference type="PANTHER" id="PTHR48111:SF1">
    <property type="entry name" value="TWO-COMPONENT RESPONSE REGULATOR ORR33"/>
    <property type="match status" value="1"/>
</dbReference>
<evidence type="ECO:0000259" key="7">
    <source>
        <dbReference type="PROSITE" id="PS50110"/>
    </source>
</evidence>
<keyword evidence="3" id="KW-0805">Transcription regulation</keyword>
<dbReference type="PROSITE" id="PS50110">
    <property type="entry name" value="RESPONSE_REGULATORY"/>
    <property type="match status" value="1"/>
</dbReference>
<dbReference type="InterPro" id="IPR011006">
    <property type="entry name" value="CheY-like_superfamily"/>
</dbReference>
<evidence type="ECO:0000256" key="5">
    <source>
        <dbReference type="ARBA" id="ARBA00023163"/>
    </source>
</evidence>
<dbReference type="InterPro" id="IPR001789">
    <property type="entry name" value="Sig_transdc_resp-reg_receiver"/>
</dbReference>
<protein>
    <submittedName>
        <fullName evidence="8">Chemotaxis protein CheY</fullName>
    </submittedName>
</protein>
<dbReference type="EMBL" id="JXOK01000010">
    <property type="protein sequence ID" value="KIN11866.1"/>
    <property type="molecule type" value="Genomic_DNA"/>
</dbReference>
<feature type="modified residue" description="4-aspartylphosphate" evidence="6">
    <location>
        <position position="59"/>
    </location>
</feature>
<dbReference type="GO" id="GO:0032993">
    <property type="term" value="C:protein-DNA complex"/>
    <property type="evidence" value="ECO:0007669"/>
    <property type="project" value="TreeGrafter"/>
</dbReference>
<gene>
    <name evidence="8" type="ORF">SU60_04955</name>
</gene>
<dbReference type="AlphaFoldDB" id="A0A0C3HUF9"/>
<evidence type="ECO:0000256" key="2">
    <source>
        <dbReference type="ARBA" id="ARBA00023012"/>
    </source>
</evidence>
<dbReference type="GO" id="GO:0006355">
    <property type="term" value="P:regulation of DNA-templated transcription"/>
    <property type="evidence" value="ECO:0007669"/>
    <property type="project" value="TreeGrafter"/>
</dbReference>
<dbReference type="RefSeq" id="WP_041154592.1">
    <property type="nucleotide sequence ID" value="NZ_CBCRVP010000003.1"/>
</dbReference>
<dbReference type="STRING" id="50718.SU60_04955"/>
<dbReference type="SUPFAM" id="SSF48452">
    <property type="entry name" value="TPR-like"/>
    <property type="match status" value="1"/>
</dbReference>
<keyword evidence="9" id="KW-1185">Reference proteome</keyword>
<dbReference type="InterPro" id="IPR039420">
    <property type="entry name" value="WalR-like"/>
</dbReference>
<feature type="domain" description="Response regulatory" evidence="7">
    <location>
        <begin position="9"/>
        <end position="128"/>
    </location>
</feature>
<dbReference type="SUPFAM" id="SSF52172">
    <property type="entry name" value="CheY-like"/>
    <property type="match status" value="1"/>
</dbReference>
<dbReference type="Proteomes" id="UP000031977">
    <property type="component" value="Unassembled WGS sequence"/>
</dbReference>
<keyword evidence="4" id="KW-0238">DNA-binding</keyword>
<proteinExistence type="predicted"/>
<evidence type="ECO:0000313" key="9">
    <source>
        <dbReference type="Proteomes" id="UP000031977"/>
    </source>
</evidence>
<evidence type="ECO:0000313" key="8">
    <source>
        <dbReference type="EMBL" id="KIN11866.1"/>
    </source>
</evidence>
<dbReference type="InterPro" id="IPR014460">
    <property type="entry name" value="Sig_transdc_resp-reg_VieB"/>
</dbReference>
<evidence type="ECO:0000256" key="1">
    <source>
        <dbReference type="ARBA" id="ARBA00022553"/>
    </source>
</evidence>
<name>A0A0C3HUF9_9VIBR</name>
<evidence type="ECO:0000256" key="3">
    <source>
        <dbReference type="ARBA" id="ARBA00023015"/>
    </source>
</evidence>
<reference evidence="8 9" key="1">
    <citation type="submission" date="2015-01" db="EMBL/GenBank/DDBJ databases">
        <title>Draft genome of Vibrio mytili type strain CAIM 528.</title>
        <authorList>
            <person name="Gonzalez-Castillo A."/>
            <person name="Gomez-Gil B."/>
            <person name="Enciso-Ibarra J."/>
        </authorList>
    </citation>
    <scope>NUCLEOTIDE SEQUENCE [LARGE SCALE GENOMIC DNA]</scope>
    <source>
        <strain evidence="8 9">CAIM 528</strain>
    </source>
</reference>
<evidence type="ECO:0000256" key="4">
    <source>
        <dbReference type="ARBA" id="ARBA00023125"/>
    </source>
</evidence>
<dbReference type="OrthoDB" id="7298659at2"/>
<organism evidence="8 9">
    <name type="scientific">Vibrio mytili</name>
    <dbReference type="NCBI Taxonomy" id="50718"/>
    <lineage>
        <taxon>Bacteria</taxon>
        <taxon>Pseudomonadati</taxon>
        <taxon>Pseudomonadota</taxon>
        <taxon>Gammaproteobacteria</taxon>
        <taxon>Vibrionales</taxon>
        <taxon>Vibrionaceae</taxon>
        <taxon>Vibrio</taxon>
    </lineage>
</organism>
<dbReference type="GO" id="GO:0005829">
    <property type="term" value="C:cytosol"/>
    <property type="evidence" value="ECO:0007669"/>
    <property type="project" value="TreeGrafter"/>
</dbReference>
<comment type="caution">
    <text evidence="8">The sequence shown here is derived from an EMBL/GenBank/DDBJ whole genome shotgun (WGS) entry which is preliminary data.</text>
</comment>
<dbReference type="PANTHER" id="PTHR48111">
    <property type="entry name" value="REGULATOR OF RPOS"/>
    <property type="match status" value="1"/>
</dbReference>
<evidence type="ECO:0000256" key="6">
    <source>
        <dbReference type="PROSITE-ProRule" id="PRU00169"/>
    </source>
</evidence>
<dbReference type="Pfam" id="PF00072">
    <property type="entry name" value="Response_reg"/>
    <property type="match status" value="1"/>
</dbReference>
<keyword evidence="1 6" id="KW-0597">Phosphoprotein</keyword>
<dbReference type="Gene3D" id="3.40.50.2300">
    <property type="match status" value="1"/>
</dbReference>
<sequence>MNITPNLCKALVADDSRLVTSSITLILRQAGFKDIICAFTPMEVVSLCKQTHYDLIICDYNFQTQFNGFQILEELRHHKTLPAKTAFIFLTGENDMRIVRSIIDSEPDDYLLKPFSQVFFRARVLSVIRRRSALLQIFEKLHAVDYEGVVHACDELQPLHPEYSKLIRKYRAHALVQNKQFTKARDEYELLLKEDNFDWIKTALANTLIESNDLGQAQQLLETLQSKKDNPFYHDEMAKLAVLNEDLPKAIEHLKESTMLLDAGAERELVIANLSLAESSFEDAVIYIKRYYEKNRNTFRGGVFTKLNYIRCFLYRELFNPSNSNFENILYGLNPMISEIEKVDHLKTQALLIKTHIALIKGNLKTAMSAVQQALKSNNLTHFYDQYHFCLLLEYCSFFKDVKALLPQTRESIGKTQHPSILRSQVHMFKNLEKNLYESHKKISALRQFLSTKKSISTSEVTSHFDRYFQLHDLLPNSTKTCLAILKLASMRPLDYQGNYHIFNKLESCDYVVRSLYSDEELHQMNYDSMYQSAKNNIKLHSAN</sequence>
<dbReference type="SMART" id="SM00448">
    <property type="entry name" value="REC"/>
    <property type="match status" value="1"/>
</dbReference>
<keyword evidence="2" id="KW-0902">Two-component regulatory system</keyword>
<accession>A0A0C3HUF9</accession>
<dbReference type="GO" id="GO:0000976">
    <property type="term" value="F:transcription cis-regulatory region binding"/>
    <property type="evidence" value="ECO:0007669"/>
    <property type="project" value="TreeGrafter"/>
</dbReference>
<dbReference type="InterPro" id="IPR011990">
    <property type="entry name" value="TPR-like_helical_dom_sf"/>
</dbReference>
<dbReference type="PIRSF" id="PIRSF011521">
    <property type="entry name" value="VieB"/>
    <property type="match status" value="1"/>
</dbReference>
<dbReference type="GO" id="GO:0000156">
    <property type="term" value="F:phosphorelay response regulator activity"/>
    <property type="evidence" value="ECO:0007669"/>
    <property type="project" value="TreeGrafter"/>
</dbReference>
<keyword evidence="5" id="KW-0804">Transcription</keyword>
<dbReference type="Gene3D" id="1.25.40.10">
    <property type="entry name" value="Tetratricopeptide repeat domain"/>
    <property type="match status" value="1"/>
</dbReference>